<dbReference type="EMBL" id="JAGDYP010000003">
    <property type="protein sequence ID" value="MBO1883668.1"/>
    <property type="molecule type" value="Genomic_DNA"/>
</dbReference>
<dbReference type="PANTHER" id="PTHR37292">
    <property type="entry name" value="VNG6097C"/>
    <property type="match status" value="1"/>
</dbReference>
<name>A0ABS3PXE3_9FLAO</name>
<dbReference type="Proteomes" id="UP000681610">
    <property type="component" value="Unassembled WGS sequence"/>
</dbReference>
<evidence type="ECO:0000313" key="3">
    <source>
        <dbReference type="Proteomes" id="UP000681610"/>
    </source>
</evidence>
<gene>
    <name evidence="2" type="ORF">J4N46_04345</name>
</gene>
<reference evidence="2 3" key="1">
    <citation type="submission" date="2021-03" db="EMBL/GenBank/DDBJ databases">
        <title>Isolation and description of Capnocytophaga bilenii sp. nov., a novel Capnocytophaga species, isolated from a gingivitis subject.</title>
        <authorList>
            <person name="Antezack A."/>
            <person name="Monnet-Corti V."/>
            <person name="La Scola B."/>
        </authorList>
    </citation>
    <scope>NUCLEOTIDE SEQUENCE [LARGE SCALE GENOMIC DNA]</scope>
    <source>
        <strain evidence="2 3">Marseille-Q4570</strain>
    </source>
</reference>
<evidence type="ECO:0000259" key="1">
    <source>
        <dbReference type="Pfam" id="PF03235"/>
    </source>
</evidence>
<accession>A0ABS3PXE3</accession>
<comment type="caution">
    <text evidence="2">The sequence shown here is derived from an EMBL/GenBank/DDBJ whole genome shotgun (WGS) entry which is preliminary data.</text>
</comment>
<protein>
    <submittedName>
        <fullName evidence="2">DUF262 domain-containing protein</fullName>
    </submittedName>
</protein>
<dbReference type="InterPro" id="IPR004919">
    <property type="entry name" value="GmrSD_N"/>
</dbReference>
<evidence type="ECO:0000313" key="2">
    <source>
        <dbReference type="EMBL" id="MBO1883668.1"/>
    </source>
</evidence>
<feature type="domain" description="GmrSD restriction endonucleases N-terminal" evidence="1">
    <location>
        <begin position="23"/>
        <end position="264"/>
    </location>
</feature>
<dbReference type="RefSeq" id="WP_208058298.1">
    <property type="nucleotide sequence ID" value="NZ_JAGDYP010000003.1"/>
</dbReference>
<dbReference type="PANTHER" id="PTHR37292:SF2">
    <property type="entry name" value="DUF262 DOMAIN-CONTAINING PROTEIN"/>
    <property type="match status" value="1"/>
</dbReference>
<proteinExistence type="predicted"/>
<organism evidence="2 3">
    <name type="scientific">Capnocytophaga bilenii</name>
    <dbReference type="NCBI Taxonomy" id="2819369"/>
    <lineage>
        <taxon>Bacteria</taxon>
        <taxon>Pseudomonadati</taxon>
        <taxon>Bacteroidota</taxon>
        <taxon>Flavobacteriia</taxon>
        <taxon>Flavobacteriales</taxon>
        <taxon>Flavobacteriaceae</taxon>
        <taxon>Capnocytophaga</taxon>
    </lineage>
</organism>
<keyword evidence="3" id="KW-1185">Reference proteome</keyword>
<dbReference type="Pfam" id="PF03235">
    <property type="entry name" value="GmrSD_N"/>
    <property type="match status" value="1"/>
</dbReference>
<sequence length="584" mass="69554">MENEQTTQSGFKYPITISDAIINIEQRKFLLPAIQRKFVWTTEQIEVLFDSIMRDYPINSFMLWNVTSEKTKNSYKFYEFLKEYKAFFKEENPYINTKGYPDFMAIIDGQQRLTSLYLGLKGTYAYKMPRKRWKDDPDCMPTRKLYLNLSAPSLDDEKQMNYDFKFLSLDDFEKLKNEKDLFLVNDIYLYKDQDKLEDYMNEHSWKDKSFAKKTLRKLREVIFKDKLINYYQEENQDIDTVLDIFIRTNSGGEPLSFSNLLMSITTANWNRDTREEFRSLRDTIYSYNFIISDDFILKCCLVLFNDNIKFQVANFDSDSVEKFDENWGRIRKCIEVSFELLKKWGFNDANLRAKNAVIPIIYYIYYHNLENEILEEHKYKDDKKTIRKWLCISLLKGVFGGHSDSVLSSIRKVLKTNLSLKKFPFKEIKEEFSTNDAKSLSLSTEAIDDLLKTQKESPNCYTILALLYSHFNYDTVAYHQDHLHPKSKFEKLSKEKIESEEKYIFYTNKENWNSILNLQLLQGGVNKSKNDDDLSKWVKDNNINLKEHIIPENISLDFSNFENFIHQRKKMLMSIIQEITNIQE</sequence>